<dbReference type="InterPro" id="IPR016185">
    <property type="entry name" value="PreATP-grasp_dom_sf"/>
</dbReference>
<dbReference type="InterPro" id="IPR029000">
    <property type="entry name" value="Cyclophilin-like_dom_sf"/>
</dbReference>
<dbReference type="InterPro" id="IPR005479">
    <property type="entry name" value="CPAse_ATP-bd"/>
</dbReference>
<dbReference type="InterPro" id="IPR005481">
    <property type="entry name" value="BC-like_N"/>
</dbReference>
<dbReference type="Gene3D" id="2.40.50.100">
    <property type="match status" value="1"/>
</dbReference>
<name>L0WFS8_9GAMM</name>
<dbReference type="InterPro" id="IPR011054">
    <property type="entry name" value="Rudment_hybrid_motif"/>
</dbReference>
<dbReference type="SUPFAM" id="SSF160467">
    <property type="entry name" value="PH0987 N-terminal domain-like"/>
    <property type="match status" value="1"/>
</dbReference>
<evidence type="ECO:0000259" key="8">
    <source>
        <dbReference type="PROSITE" id="PS50968"/>
    </source>
</evidence>
<evidence type="ECO:0000256" key="3">
    <source>
        <dbReference type="ARBA" id="ARBA00022741"/>
    </source>
</evidence>
<dbReference type="GO" id="GO:0005524">
    <property type="term" value="F:ATP binding"/>
    <property type="evidence" value="ECO:0007669"/>
    <property type="project" value="UniProtKB-UniRule"/>
</dbReference>
<dbReference type="Pfam" id="PF02626">
    <property type="entry name" value="CT_A_B"/>
    <property type="match status" value="1"/>
</dbReference>
<evidence type="ECO:0000256" key="6">
    <source>
        <dbReference type="ARBA" id="ARBA00023267"/>
    </source>
</evidence>
<dbReference type="Pfam" id="PF00289">
    <property type="entry name" value="Biotin_carb_N"/>
    <property type="match status" value="1"/>
</dbReference>
<evidence type="ECO:0000259" key="9">
    <source>
        <dbReference type="PROSITE" id="PS50975"/>
    </source>
</evidence>
<evidence type="ECO:0000259" key="10">
    <source>
        <dbReference type="PROSITE" id="PS50979"/>
    </source>
</evidence>
<dbReference type="FunFam" id="2.40.50.100:FF:000003">
    <property type="entry name" value="Acetyl-CoA carboxylase biotin carboxyl carrier protein"/>
    <property type="match status" value="1"/>
</dbReference>
<dbReference type="SUPFAM" id="SSF56059">
    <property type="entry name" value="Glutathione synthetase ATP-binding domain-like"/>
    <property type="match status" value="1"/>
</dbReference>
<dbReference type="NCBIfam" id="TIGR00724">
    <property type="entry name" value="urea_amlyse_rel"/>
    <property type="match status" value="1"/>
</dbReference>
<gene>
    <name evidence="11" type="ORF">A11A3_02527</name>
</gene>
<dbReference type="PROSITE" id="PS50975">
    <property type="entry name" value="ATP_GRASP"/>
    <property type="match status" value="1"/>
</dbReference>
<dbReference type="RefSeq" id="WP_008927692.1">
    <property type="nucleotide sequence ID" value="NZ_AMRJ01000002.1"/>
</dbReference>
<keyword evidence="12" id="KW-1185">Reference proteome</keyword>
<dbReference type="SMART" id="SM00797">
    <property type="entry name" value="AHS2"/>
    <property type="match status" value="1"/>
</dbReference>
<dbReference type="PANTHER" id="PTHR18866">
    <property type="entry name" value="CARBOXYLASE:PYRUVATE/ACETYL-COA/PROPIONYL-COA CARBOXYLASE"/>
    <property type="match status" value="1"/>
</dbReference>
<dbReference type="InterPro" id="IPR050856">
    <property type="entry name" value="Biotin_carboxylase_complex"/>
</dbReference>
<protein>
    <submittedName>
        <fullName evidence="11">Urea carboxylase</fullName>
    </submittedName>
</protein>
<dbReference type="InterPro" id="IPR005482">
    <property type="entry name" value="Biotin_COase_C"/>
</dbReference>
<evidence type="ECO:0000256" key="5">
    <source>
        <dbReference type="ARBA" id="ARBA00022840"/>
    </source>
</evidence>
<dbReference type="eggNOG" id="COG0439">
    <property type="taxonomic scope" value="Bacteria"/>
</dbReference>
<evidence type="ECO:0000256" key="4">
    <source>
        <dbReference type="ARBA" id="ARBA00022801"/>
    </source>
</evidence>
<dbReference type="InterPro" id="IPR011761">
    <property type="entry name" value="ATP-grasp"/>
</dbReference>
<dbReference type="STRING" id="1177179.A11A3_02527"/>
<keyword evidence="4" id="KW-0378">Hydrolase</keyword>
<feature type="domain" description="ATP-grasp" evidence="9">
    <location>
        <begin position="120"/>
        <end position="317"/>
    </location>
</feature>
<dbReference type="PROSITE" id="PS00866">
    <property type="entry name" value="CPSASE_1"/>
    <property type="match status" value="1"/>
</dbReference>
<keyword evidence="6" id="KW-0092">Biotin</keyword>
<accession>L0WFS8</accession>
<dbReference type="InterPro" id="IPR003778">
    <property type="entry name" value="CT_A_B"/>
</dbReference>
<dbReference type="SMART" id="SM00796">
    <property type="entry name" value="AHS1"/>
    <property type="match status" value="1"/>
</dbReference>
<comment type="cofactor">
    <cofactor evidence="1">
        <name>biotin</name>
        <dbReference type="ChEBI" id="CHEBI:57586"/>
    </cofactor>
</comment>
<dbReference type="SUPFAM" id="SSF50891">
    <property type="entry name" value="Cyclophilin-like"/>
    <property type="match status" value="2"/>
</dbReference>
<evidence type="ECO:0000313" key="11">
    <source>
        <dbReference type="EMBL" id="EKF75708.1"/>
    </source>
</evidence>
<dbReference type="SMART" id="SM00878">
    <property type="entry name" value="Biotin_carb_C"/>
    <property type="match status" value="1"/>
</dbReference>
<dbReference type="InterPro" id="IPR000089">
    <property type="entry name" value="Biotin_lipoyl"/>
</dbReference>
<dbReference type="GO" id="GO:0016787">
    <property type="term" value="F:hydrolase activity"/>
    <property type="evidence" value="ECO:0007669"/>
    <property type="project" value="UniProtKB-KW"/>
</dbReference>
<sequence length="1195" mass="130542">MFSKVLIANRGAIATRVTRTLKKLGVTAVAVYAEADRDSLHVSQADQAFCLGDGSARDTYLNQEKLFDLMEQHGIDAVHPGYGFLSENPDFVQGCEARGIAFIGPTAEQMNTFGLKHTARALAEKTGVPLLPGTGLLADKEAALQAAHDIGYPVMLKSTAGGGGIGMQICDSADSLDKAWDSVRRLSANNFSNDGVFIEKYIARARHIEVQVFGDGQGLAVTLGERDCSAQRRHQKVLEETPAPNLPDAVRADLQDTARALMEAVQYRNAGTVEFILDQDSNTFYFLEVNTRLQVEHGVTEQVYGVDLVEWMVKLAAGDLPALDSLGPFTASGHAIQARIYAEDPNKDFQPSAGLLTAVAFPQADGKARRIDHWVEAGLTVSPLFDPMLAKVIIHQADRASALNALRTTLAAISLEGIETNRDYVGAILADPVFTQGRMTTRYLNDFHYAPFTLDVLAGGTLTTVQDYPGRRGYWPVGVPPSGPFDNLSFRLANRLLGNGEDAAGLEFTLNGPTLKFNQCTRIALTGADMQATLDGTPLQMYRAIAVQPGQVLKLGKVNGEGARSYLAIAGGIQCTPYLGSRSTFTLGQFGGHGGRALRTGDVLHFSEDAGTAAAVTVPDSLKPALGKPWTLRVIYGPHGAPDFFTDDDMATFFSTDWQVHYNSSRTGIRLVGPKPNWARSDGGEAGMHPSNIHDNAYAVGTVDFTGDMPVILGPDGPSLGGFVCPATVILADRWKLGQLKAGDTLRFEPVSLVDADALAAEQDACVAGLSEPITQAVSTAITTPILATLSEDEAGVEVVYRAAGDRYLLVEYGPLVLDLRLRFRAHALMLWLQQQTLDGVIELTPGIRSLQIHFDPVALPRTRLLALLARAERELEKQNDLEVPSRIVHIPLSWDDEACHQAIDKYMQSVRKDAPWCPSNLEFIRRINGLGSIDDVKDILFSASYVVMGLGDVYLGAPVATPYDPRHRLVTTKYNPARTWTAENSVGIGGAYLCVYGMEGPGGYQFVGRTLQMWNRYRKTQAFDNPWLLRFFDQIRFYEVSHEELNQIRRDFPKGDYPIKVEETTFSLSAYQRFLDDNQQDIAQFTETRNQAFEEELQRWVESGQIHFQSEQNLDADTPGDTVDGTPVESPVAGNIWKLQVQEGETVNQGDVVAILESMKMEIEITAPQSGKVIAISRQEGQQINAGQAIMVLD</sequence>
<evidence type="ECO:0000256" key="2">
    <source>
        <dbReference type="ARBA" id="ARBA00022598"/>
    </source>
</evidence>
<dbReference type="SUPFAM" id="SSF52440">
    <property type="entry name" value="PreATP-grasp domain"/>
    <property type="match status" value="1"/>
</dbReference>
<dbReference type="Pfam" id="PF00364">
    <property type="entry name" value="Biotin_lipoyl"/>
    <property type="match status" value="1"/>
</dbReference>
<reference evidence="11 12" key="1">
    <citation type="journal article" date="2012" name="J. Bacteriol.">
        <title>Genome Sequence of the Alkane-Degrading Bacterium Alcanivorax hongdengensis Type Strain A-11-3.</title>
        <authorList>
            <person name="Lai Q."/>
            <person name="Shao Z."/>
        </authorList>
    </citation>
    <scope>NUCLEOTIDE SEQUENCE [LARGE SCALE GENOMIC DNA]</scope>
    <source>
        <strain evidence="11 12">A-11-3</strain>
    </source>
</reference>
<evidence type="ECO:0000256" key="1">
    <source>
        <dbReference type="ARBA" id="ARBA00001953"/>
    </source>
</evidence>
<dbReference type="Pfam" id="PF02682">
    <property type="entry name" value="CT_C_D"/>
    <property type="match status" value="1"/>
</dbReference>
<dbReference type="Pfam" id="PF02785">
    <property type="entry name" value="Biotin_carb_C"/>
    <property type="match status" value="1"/>
</dbReference>
<dbReference type="EMBL" id="AMRJ01000002">
    <property type="protein sequence ID" value="EKF75708.1"/>
    <property type="molecule type" value="Genomic_DNA"/>
</dbReference>
<dbReference type="PROSITE" id="PS50979">
    <property type="entry name" value="BC"/>
    <property type="match status" value="1"/>
</dbReference>
<dbReference type="InterPro" id="IPR014084">
    <property type="entry name" value="Urea_COase"/>
</dbReference>
<dbReference type="PROSITE" id="PS50968">
    <property type="entry name" value="BIOTINYL_LIPOYL"/>
    <property type="match status" value="1"/>
</dbReference>
<feature type="domain" description="Lipoyl-binding" evidence="8">
    <location>
        <begin position="1117"/>
        <end position="1195"/>
    </location>
</feature>
<dbReference type="eggNOG" id="COG2049">
    <property type="taxonomic scope" value="Bacteria"/>
</dbReference>
<dbReference type="Gene3D" id="3.30.1360.40">
    <property type="match status" value="1"/>
</dbReference>
<dbReference type="InterPro" id="IPR011053">
    <property type="entry name" value="Single_hybrid_motif"/>
</dbReference>
<dbReference type="GO" id="GO:0046872">
    <property type="term" value="F:metal ion binding"/>
    <property type="evidence" value="ECO:0007669"/>
    <property type="project" value="InterPro"/>
</dbReference>
<dbReference type="Proteomes" id="UP000010164">
    <property type="component" value="Unassembled WGS sequence"/>
</dbReference>
<evidence type="ECO:0000313" key="12">
    <source>
        <dbReference type="Proteomes" id="UP000010164"/>
    </source>
</evidence>
<keyword evidence="3 7" id="KW-0547">Nucleotide-binding</keyword>
<comment type="caution">
    <text evidence="11">The sequence shown here is derived from an EMBL/GenBank/DDBJ whole genome shotgun (WGS) entry which is preliminary data.</text>
</comment>
<dbReference type="AlphaFoldDB" id="L0WFS8"/>
<dbReference type="PANTHER" id="PTHR18866:SF128">
    <property type="entry name" value="UREA AMIDOLYASE"/>
    <property type="match status" value="1"/>
</dbReference>
<dbReference type="SUPFAM" id="SSF51230">
    <property type="entry name" value="Single hybrid motif"/>
    <property type="match status" value="1"/>
</dbReference>
<keyword evidence="2" id="KW-0436">Ligase</keyword>
<dbReference type="CDD" id="cd06850">
    <property type="entry name" value="biotinyl_domain"/>
    <property type="match status" value="1"/>
</dbReference>
<dbReference type="Gene3D" id="2.40.100.10">
    <property type="entry name" value="Cyclophilin-like"/>
    <property type="match status" value="2"/>
</dbReference>
<dbReference type="SUPFAM" id="SSF51246">
    <property type="entry name" value="Rudiment single hybrid motif"/>
    <property type="match status" value="1"/>
</dbReference>
<dbReference type="GO" id="GO:0016874">
    <property type="term" value="F:ligase activity"/>
    <property type="evidence" value="ECO:0007669"/>
    <property type="project" value="UniProtKB-KW"/>
</dbReference>
<dbReference type="PATRIC" id="fig|1177179.3.peg.502"/>
<dbReference type="eggNOG" id="COG1984">
    <property type="taxonomic scope" value="Bacteria"/>
</dbReference>
<dbReference type="Gene3D" id="3.30.470.20">
    <property type="entry name" value="ATP-grasp fold, B domain"/>
    <property type="match status" value="1"/>
</dbReference>
<dbReference type="OrthoDB" id="9763189at2"/>
<evidence type="ECO:0000256" key="7">
    <source>
        <dbReference type="PROSITE-ProRule" id="PRU00409"/>
    </source>
</evidence>
<dbReference type="InterPro" id="IPR011764">
    <property type="entry name" value="Biotin_carboxylation_dom"/>
</dbReference>
<proteinExistence type="predicted"/>
<dbReference type="NCBIfam" id="TIGR02712">
    <property type="entry name" value="urea_carbox"/>
    <property type="match status" value="1"/>
</dbReference>
<organism evidence="11 12">
    <name type="scientific">Alcanivorax hongdengensis A-11-3</name>
    <dbReference type="NCBI Taxonomy" id="1177179"/>
    <lineage>
        <taxon>Bacteria</taxon>
        <taxon>Pseudomonadati</taxon>
        <taxon>Pseudomonadota</taxon>
        <taxon>Gammaproteobacteria</taxon>
        <taxon>Oceanospirillales</taxon>
        <taxon>Alcanivoracaceae</taxon>
        <taxon>Alcanivorax</taxon>
    </lineage>
</organism>
<keyword evidence="5 7" id="KW-0067">ATP-binding</keyword>
<feature type="domain" description="Biotin carboxylation" evidence="10">
    <location>
        <begin position="1"/>
        <end position="449"/>
    </location>
</feature>
<dbReference type="PROSITE" id="PS00867">
    <property type="entry name" value="CPSASE_2"/>
    <property type="match status" value="1"/>
</dbReference>
<dbReference type="Pfam" id="PF02786">
    <property type="entry name" value="CPSase_L_D2"/>
    <property type="match status" value="1"/>
</dbReference>
<dbReference type="InterPro" id="IPR003833">
    <property type="entry name" value="CT_C_D"/>
</dbReference>